<keyword evidence="5" id="KW-0863">Zinc-finger</keyword>
<keyword evidence="6" id="KW-0833">Ubl conjugation pathway</keyword>
<evidence type="ECO:0000259" key="9">
    <source>
        <dbReference type="PROSITE" id="PS50089"/>
    </source>
</evidence>
<dbReference type="InterPro" id="IPR013083">
    <property type="entry name" value="Znf_RING/FYVE/PHD"/>
</dbReference>
<keyword evidence="7" id="KW-0862">Zinc</keyword>
<organism evidence="10">
    <name type="scientific">marine metagenome</name>
    <dbReference type="NCBI Taxonomy" id="408172"/>
    <lineage>
        <taxon>unclassified sequences</taxon>
        <taxon>metagenomes</taxon>
        <taxon>ecological metagenomes</taxon>
    </lineage>
</organism>
<sequence length="171" mass="20011">MGICHDILKAIIKILLIMGLFCLIMWFGSSNNPNDKWPMMIFILILVIVIFKLDTNSNRNALIRAYMREHDINEERPDINIIRQCISSVDESEIDDSEKCVICLDDYDYDNNIGKLECEHKYHQKCIERWLMEKTICPLCKYNVLSSTNPVLLDDNPEPENNEMSLEIVIR</sequence>
<dbReference type="PROSITE" id="PS50089">
    <property type="entry name" value="ZF_RING_2"/>
    <property type="match status" value="1"/>
</dbReference>
<dbReference type="SMART" id="SM00184">
    <property type="entry name" value="RING"/>
    <property type="match status" value="1"/>
</dbReference>
<dbReference type="Pfam" id="PF13639">
    <property type="entry name" value="zf-RING_2"/>
    <property type="match status" value="1"/>
</dbReference>
<comment type="catalytic activity">
    <reaction evidence="1">
        <text>S-ubiquitinyl-[E2 ubiquitin-conjugating enzyme]-L-cysteine + [acceptor protein]-L-lysine = [E2 ubiquitin-conjugating enzyme]-L-cysteine + N(6)-ubiquitinyl-[acceptor protein]-L-lysine.</text>
        <dbReference type="EC" id="2.3.2.27"/>
    </reaction>
</comment>
<evidence type="ECO:0000256" key="6">
    <source>
        <dbReference type="ARBA" id="ARBA00022786"/>
    </source>
</evidence>
<evidence type="ECO:0000256" key="8">
    <source>
        <dbReference type="SAM" id="Phobius"/>
    </source>
</evidence>
<dbReference type="SUPFAM" id="SSF57850">
    <property type="entry name" value="RING/U-box"/>
    <property type="match status" value="1"/>
</dbReference>
<keyword evidence="3" id="KW-0808">Transferase</keyword>
<dbReference type="PANTHER" id="PTHR22937:SF163">
    <property type="entry name" value="RING-TYPE E3 UBIQUITIN TRANSFERASE"/>
    <property type="match status" value="1"/>
</dbReference>
<gene>
    <name evidence="10" type="ORF">METZ01_LOCUS120325</name>
</gene>
<dbReference type="AlphaFoldDB" id="A0A381XST8"/>
<evidence type="ECO:0000256" key="2">
    <source>
        <dbReference type="ARBA" id="ARBA00012483"/>
    </source>
</evidence>
<feature type="domain" description="RING-type" evidence="9">
    <location>
        <begin position="100"/>
        <end position="141"/>
    </location>
</feature>
<dbReference type="InterPro" id="IPR045191">
    <property type="entry name" value="MBR1/2-like"/>
</dbReference>
<accession>A0A381XST8</accession>
<dbReference type="PANTHER" id="PTHR22937">
    <property type="entry name" value="E3 UBIQUITIN-PROTEIN LIGASE RNF165"/>
    <property type="match status" value="1"/>
</dbReference>
<evidence type="ECO:0000256" key="1">
    <source>
        <dbReference type="ARBA" id="ARBA00000900"/>
    </source>
</evidence>
<dbReference type="GO" id="GO:0008270">
    <property type="term" value="F:zinc ion binding"/>
    <property type="evidence" value="ECO:0007669"/>
    <property type="project" value="UniProtKB-KW"/>
</dbReference>
<dbReference type="EMBL" id="UINC01016152">
    <property type="protein sequence ID" value="SVA67471.1"/>
    <property type="molecule type" value="Genomic_DNA"/>
</dbReference>
<keyword evidence="8" id="KW-0812">Transmembrane</keyword>
<dbReference type="GO" id="GO:0061630">
    <property type="term" value="F:ubiquitin protein ligase activity"/>
    <property type="evidence" value="ECO:0007669"/>
    <property type="project" value="UniProtKB-EC"/>
</dbReference>
<dbReference type="EC" id="2.3.2.27" evidence="2"/>
<evidence type="ECO:0000256" key="5">
    <source>
        <dbReference type="ARBA" id="ARBA00022771"/>
    </source>
</evidence>
<evidence type="ECO:0000256" key="4">
    <source>
        <dbReference type="ARBA" id="ARBA00022723"/>
    </source>
</evidence>
<keyword evidence="4" id="KW-0479">Metal-binding</keyword>
<evidence type="ECO:0000256" key="7">
    <source>
        <dbReference type="ARBA" id="ARBA00022833"/>
    </source>
</evidence>
<dbReference type="InterPro" id="IPR001841">
    <property type="entry name" value="Znf_RING"/>
</dbReference>
<proteinExistence type="predicted"/>
<keyword evidence="8" id="KW-1133">Transmembrane helix</keyword>
<protein>
    <recommendedName>
        <fullName evidence="2">RING-type E3 ubiquitin transferase</fullName>
        <ecNumber evidence="2">2.3.2.27</ecNumber>
    </recommendedName>
</protein>
<feature type="transmembrane region" description="Helical" evidence="8">
    <location>
        <begin position="39"/>
        <end position="55"/>
    </location>
</feature>
<evidence type="ECO:0000256" key="3">
    <source>
        <dbReference type="ARBA" id="ARBA00022679"/>
    </source>
</evidence>
<evidence type="ECO:0000313" key="10">
    <source>
        <dbReference type="EMBL" id="SVA67471.1"/>
    </source>
</evidence>
<reference evidence="10" key="1">
    <citation type="submission" date="2018-05" db="EMBL/GenBank/DDBJ databases">
        <authorList>
            <person name="Lanie J.A."/>
            <person name="Ng W.-L."/>
            <person name="Kazmierczak K.M."/>
            <person name="Andrzejewski T.M."/>
            <person name="Davidsen T.M."/>
            <person name="Wayne K.J."/>
            <person name="Tettelin H."/>
            <person name="Glass J.I."/>
            <person name="Rusch D."/>
            <person name="Podicherti R."/>
            <person name="Tsui H.-C.T."/>
            <person name="Winkler M.E."/>
        </authorList>
    </citation>
    <scope>NUCLEOTIDE SEQUENCE</scope>
</reference>
<name>A0A381XST8_9ZZZZ</name>
<keyword evidence="8" id="KW-0472">Membrane</keyword>
<dbReference type="Gene3D" id="3.30.40.10">
    <property type="entry name" value="Zinc/RING finger domain, C3HC4 (zinc finger)"/>
    <property type="match status" value="1"/>
</dbReference>
<feature type="transmembrane region" description="Helical" evidence="8">
    <location>
        <begin position="7"/>
        <end position="27"/>
    </location>
</feature>